<evidence type="ECO:0000256" key="1">
    <source>
        <dbReference type="SAM" id="MobiDB-lite"/>
    </source>
</evidence>
<evidence type="ECO:0000313" key="3">
    <source>
        <dbReference type="Proteomes" id="UP000053240"/>
    </source>
</evidence>
<gene>
    <name evidence="2" type="ORF">RR48_11315</name>
</gene>
<reference evidence="2 3" key="1">
    <citation type="journal article" date="2015" name="Nat. Commun.">
        <title>Outbred genome sequencing and CRISPR/Cas9 gene editing in butterflies.</title>
        <authorList>
            <person name="Li X."/>
            <person name="Fan D."/>
            <person name="Zhang W."/>
            <person name="Liu G."/>
            <person name="Zhang L."/>
            <person name="Zhao L."/>
            <person name="Fang X."/>
            <person name="Chen L."/>
            <person name="Dong Y."/>
            <person name="Chen Y."/>
            <person name="Ding Y."/>
            <person name="Zhao R."/>
            <person name="Feng M."/>
            <person name="Zhu Y."/>
            <person name="Feng Y."/>
            <person name="Jiang X."/>
            <person name="Zhu D."/>
            <person name="Xiang H."/>
            <person name="Feng X."/>
            <person name="Li S."/>
            <person name="Wang J."/>
            <person name="Zhang G."/>
            <person name="Kronforst M.R."/>
            <person name="Wang W."/>
        </authorList>
    </citation>
    <scope>NUCLEOTIDE SEQUENCE [LARGE SCALE GENOMIC DNA]</scope>
    <source>
        <strain evidence="2">Ya'a_city_454_Pm</strain>
        <tissue evidence="2">Whole body</tissue>
    </source>
</reference>
<dbReference type="Proteomes" id="UP000053240">
    <property type="component" value="Unassembled WGS sequence"/>
</dbReference>
<organism evidence="2 3">
    <name type="scientific">Papilio machaon</name>
    <name type="common">Old World swallowtail butterfly</name>
    <dbReference type="NCBI Taxonomy" id="76193"/>
    <lineage>
        <taxon>Eukaryota</taxon>
        <taxon>Metazoa</taxon>
        <taxon>Ecdysozoa</taxon>
        <taxon>Arthropoda</taxon>
        <taxon>Hexapoda</taxon>
        <taxon>Insecta</taxon>
        <taxon>Pterygota</taxon>
        <taxon>Neoptera</taxon>
        <taxon>Endopterygota</taxon>
        <taxon>Lepidoptera</taxon>
        <taxon>Glossata</taxon>
        <taxon>Ditrysia</taxon>
        <taxon>Papilionoidea</taxon>
        <taxon>Papilionidae</taxon>
        <taxon>Papilioninae</taxon>
        <taxon>Papilio</taxon>
    </lineage>
</organism>
<sequence>MTGQFQYEKDLVTLFHIDRMALRALVRYPNLVLPKPIGSNSLMVLVYPALSIVCILLICVNAEHTVRCNNETNPSINSVTLVPSPDHVGGRYVIEWCTAAGANITAWEFYINYNISMNPNQCKHYNFIHDSKFAYHSHLEENTNINLNCSHVCFSTSIDLIFKACYHIKNQVIKGRVKMQSYDQLIYITNNFTNSTVLKNSAPAATSYNSDEYVSVQWFTGSVPAAKFTMNLNSVTEEVAGEGAVYDVYAAEVSAQAARAPAEWLRAVLCREEVRVVVLQTPAAACLYAAQLRQRGYTLALEQPLLGRGAAPRRPHCADALLQLALRLMCESAHAHRFPYRKYYVAEVRGAAHRHDDRLSRCRISGLEANVVPLVTPQRRYLLPAATALLLRDLAASAPPAPGAPPAPPEPPEQRLAEPLAQFSRAVEELQEYVRENPDYLNDELIFL</sequence>
<dbReference type="AlphaFoldDB" id="A0A194QTE3"/>
<feature type="region of interest" description="Disordered" evidence="1">
    <location>
        <begin position="397"/>
        <end position="416"/>
    </location>
</feature>
<dbReference type="InParanoid" id="A0A194QTE3"/>
<protein>
    <submittedName>
        <fullName evidence="2">Uncharacterized protein</fullName>
    </submittedName>
</protein>
<dbReference type="EMBL" id="KQ461194">
    <property type="protein sequence ID" value="KPJ06816.1"/>
    <property type="molecule type" value="Genomic_DNA"/>
</dbReference>
<keyword evidence="3" id="KW-1185">Reference proteome</keyword>
<feature type="compositionally biased region" description="Pro residues" evidence="1">
    <location>
        <begin position="399"/>
        <end position="411"/>
    </location>
</feature>
<proteinExistence type="predicted"/>
<accession>A0A194QTE3</accession>
<name>A0A194QTE3_PAPMA</name>
<evidence type="ECO:0000313" key="2">
    <source>
        <dbReference type="EMBL" id="KPJ06816.1"/>
    </source>
</evidence>